<dbReference type="AlphaFoldDB" id="A0A369WCA4"/>
<dbReference type="OrthoDB" id="10013876at2"/>
<reference evidence="1 2" key="1">
    <citation type="submission" date="2018-07" db="EMBL/GenBank/DDBJ databases">
        <title>Motiliproteus coralliicola sp. nov., a bacterium isolated from Coral.</title>
        <authorList>
            <person name="Wang G."/>
        </authorList>
    </citation>
    <scope>NUCLEOTIDE SEQUENCE [LARGE SCALE GENOMIC DNA]</scope>
    <source>
        <strain evidence="1 2">C34</strain>
    </source>
</reference>
<dbReference type="RefSeq" id="WP_114696580.1">
    <property type="nucleotide sequence ID" value="NZ_QQOH01000004.1"/>
</dbReference>
<dbReference type="EMBL" id="QQOH01000004">
    <property type="protein sequence ID" value="RDE18961.1"/>
    <property type="molecule type" value="Genomic_DNA"/>
</dbReference>
<gene>
    <name evidence="1" type="ORF">DV711_15240</name>
</gene>
<comment type="caution">
    <text evidence="1">The sequence shown here is derived from an EMBL/GenBank/DDBJ whole genome shotgun (WGS) entry which is preliminary data.</text>
</comment>
<accession>A0A369WCA4</accession>
<name>A0A369WCA4_9GAMM</name>
<sequence length="106" mass="11951">MKSDFNAEVTMAGFNLDCVCNSDLDRIAFYARRRFLEGIDTITLMEQASNEQEKREIAYAALLDLDDDSIRRLNLLACDNSGCKADSYRQELQQMLAGSQGRVVGF</sequence>
<evidence type="ECO:0000313" key="1">
    <source>
        <dbReference type="EMBL" id="RDE18961.1"/>
    </source>
</evidence>
<proteinExistence type="predicted"/>
<protein>
    <submittedName>
        <fullName evidence="1">Uncharacterized protein</fullName>
    </submittedName>
</protein>
<organism evidence="1 2">
    <name type="scientific">Motiliproteus coralliicola</name>
    <dbReference type="NCBI Taxonomy" id="2283196"/>
    <lineage>
        <taxon>Bacteria</taxon>
        <taxon>Pseudomonadati</taxon>
        <taxon>Pseudomonadota</taxon>
        <taxon>Gammaproteobacteria</taxon>
        <taxon>Oceanospirillales</taxon>
        <taxon>Oceanospirillaceae</taxon>
        <taxon>Motiliproteus</taxon>
    </lineage>
</organism>
<keyword evidence="2" id="KW-1185">Reference proteome</keyword>
<dbReference type="Proteomes" id="UP000253769">
    <property type="component" value="Unassembled WGS sequence"/>
</dbReference>
<evidence type="ECO:0000313" key="2">
    <source>
        <dbReference type="Proteomes" id="UP000253769"/>
    </source>
</evidence>